<name>A0AAN6ZAJ8_9PEZI</name>
<keyword evidence="10" id="KW-1185">Reference proteome</keyword>
<dbReference type="Gene3D" id="2.30.31.10">
    <property type="entry name" value="Transcriptional Coactivator Pc4, Chain A"/>
    <property type="match status" value="1"/>
</dbReference>
<protein>
    <submittedName>
        <fullName evidence="9">PC4-domain-containing protein</fullName>
    </submittedName>
</protein>
<comment type="caution">
    <text evidence="9">The sequence shown here is derived from an EMBL/GenBank/DDBJ whole genome shotgun (WGS) entry which is preliminary data.</text>
</comment>
<evidence type="ECO:0000256" key="7">
    <source>
        <dbReference type="SAM" id="MobiDB-lite"/>
    </source>
</evidence>
<evidence type="ECO:0000313" key="9">
    <source>
        <dbReference type="EMBL" id="KAK4131167.1"/>
    </source>
</evidence>
<accession>A0AAN6ZAJ8</accession>
<dbReference type="InterPro" id="IPR045125">
    <property type="entry name" value="Sub1/Tcp4-like"/>
</dbReference>
<dbReference type="GO" id="GO:0060261">
    <property type="term" value="P:positive regulation of transcription initiation by RNA polymerase II"/>
    <property type="evidence" value="ECO:0007669"/>
    <property type="project" value="InterPro"/>
</dbReference>
<evidence type="ECO:0000256" key="5">
    <source>
        <dbReference type="ARBA" id="ARBA00023163"/>
    </source>
</evidence>
<dbReference type="EMBL" id="MU853427">
    <property type="protein sequence ID" value="KAK4131167.1"/>
    <property type="molecule type" value="Genomic_DNA"/>
</dbReference>
<keyword evidence="6" id="KW-0539">Nucleus</keyword>
<dbReference type="GO" id="GO:0003713">
    <property type="term" value="F:transcription coactivator activity"/>
    <property type="evidence" value="ECO:0007669"/>
    <property type="project" value="InterPro"/>
</dbReference>
<evidence type="ECO:0000256" key="3">
    <source>
        <dbReference type="ARBA" id="ARBA00023015"/>
    </source>
</evidence>
<feature type="compositionally biased region" description="Basic and acidic residues" evidence="7">
    <location>
        <begin position="133"/>
        <end position="148"/>
    </location>
</feature>
<sequence length="162" mass="17579">MPVNKKRHISAASDGEPQVSKRAKKGAKPAKPTKPAKSDAEKTTDTDDKKYWELGKNRRVSTLQFKGSTLVSIREYYGAPDGELKPGKKGIALSLDQYKEFLAAIPEINEELRSQGHAVGDPPASAPGGVLVKTEKPKESAKPKRSNIEETSDEDDAGAYDD</sequence>
<feature type="region of interest" description="Disordered" evidence="7">
    <location>
        <begin position="113"/>
        <end position="162"/>
    </location>
</feature>
<reference evidence="9" key="2">
    <citation type="submission" date="2023-05" db="EMBL/GenBank/DDBJ databases">
        <authorList>
            <consortium name="Lawrence Berkeley National Laboratory"/>
            <person name="Steindorff A."/>
            <person name="Hensen N."/>
            <person name="Bonometti L."/>
            <person name="Westerberg I."/>
            <person name="Brannstrom I.O."/>
            <person name="Guillou S."/>
            <person name="Cros-Aarteil S."/>
            <person name="Calhoun S."/>
            <person name="Haridas S."/>
            <person name="Kuo A."/>
            <person name="Mondo S."/>
            <person name="Pangilinan J."/>
            <person name="Riley R."/>
            <person name="Labutti K."/>
            <person name="Andreopoulos B."/>
            <person name="Lipzen A."/>
            <person name="Chen C."/>
            <person name="Yanf M."/>
            <person name="Daum C."/>
            <person name="Ng V."/>
            <person name="Clum A."/>
            <person name="Ohm R."/>
            <person name="Martin F."/>
            <person name="Silar P."/>
            <person name="Natvig D."/>
            <person name="Lalanne C."/>
            <person name="Gautier V."/>
            <person name="Ament-Velasquez S.L."/>
            <person name="Kruys A."/>
            <person name="Hutchinson M.I."/>
            <person name="Powell A.J."/>
            <person name="Barry K."/>
            <person name="Miller A.N."/>
            <person name="Grigoriev I.V."/>
            <person name="Debuchy R."/>
            <person name="Gladieux P."/>
            <person name="Thoren M.H."/>
            <person name="Johannesson H."/>
        </authorList>
    </citation>
    <scope>NUCLEOTIDE SEQUENCE</scope>
    <source>
        <strain evidence="9">CBS 123565</strain>
    </source>
</reference>
<dbReference type="AlphaFoldDB" id="A0AAN6ZAJ8"/>
<dbReference type="SUPFAM" id="SSF54447">
    <property type="entry name" value="ssDNA-binding transcriptional regulator domain"/>
    <property type="match status" value="1"/>
</dbReference>
<keyword evidence="5" id="KW-0804">Transcription</keyword>
<evidence type="ECO:0000313" key="10">
    <source>
        <dbReference type="Proteomes" id="UP001304895"/>
    </source>
</evidence>
<dbReference type="Proteomes" id="UP001304895">
    <property type="component" value="Unassembled WGS sequence"/>
</dbReference>
<keyword evidence="3" id="KW-0805">Transcription regulation</keyword>
<evidence type="ECO:0000256" key="1">
    <source>
        <dbReference type="ARBA" id="ARBA00004123"/>
    </source>
</evidence>
<comment type="subcellular location">
    <subcellularLocation>
        <location evidence="1">Nucleus</location>
    </subcellularLocation>
</comment>
<dbReference type="GO" id="GO:0003677">
    <property type="term" value="F:DNA binding"/>
    <property type="evidence" value="ECO:0007669"/>
    <property type="project" value="UniProtKB-KW"/>
</dbReference>
<evidence type="ECO:0000256" key="6">
    <source>
        <dbReference type="ARBA" id="ARBA00023242"/>
    </source>
</evidence>
<dbReference type="GO" id="GO:0005634">
    <property type="term" value="C:nucleus"/>
    <property type="evidence" value="ECO:0007669"/>
    <property type="project" value="UniProtKB-SubCell"/>
</dbReference>
<evidence type="ECO:0000256" key="4">
    <source>
        <dbReference type="ARBA" id="ARBA00023125"/>
    </source>
</evidence>
<dbReference type="Pfam" id="PF02229">
    <property type="entry name" value="PC4"/>
    <property type="match status" value="1"/>
</dbReference>
<feature type="compositionally biased region" description="Basic and acidic residues" evidence="7">
    <location>
        <begin position="36"/>
        <end position="50"/>
    </location>
</feature>
<feature type="region of interest" description="Disordered" evidence="7">
    <location>
        <begin position="1"/>
        <end position="50"/>
    </location>
</feature>
<dbReference type="PANTHER" id="PTHR13215">
    <property type="entry name" value="RNA POLYMERASE II TRANSCRIPTIONAL COACTIVATOR"/>
    <property type="match status" value="1"/>
</dbReference>
<proteinExistence type="inferred from homology"/>
<dbReference type="InterPro" id="IPR003173">
    <property type="entry name" value="PC4_C"/>
</dbReference>
<reference evidence="9" key="1">
    <citation type="journal article" date="2023" name="Mol. Phylogenet. Evol.">
        <title>Genome-scale phylogeny and comparative genomics of the fungal order Sordariales.</title>
        <authorList>
            <person name="Hensen N."/>
            <person name="Bonometti L."/>
            <person name="Westerberg I."/>
            <person name="Brannstrom I.O."/>
            <person name="Guillou S."/>
            <person name="Cros-Aarteil S."/>
            <person name="Calhoun S."/>
            <person name="Haridas S."/>
            <person name="Kuo A."/>
            <person name="Mondo S."/>
            <person name="Pangilinan J."/>
            <person name="Riley R."/>
            <person name="LaButti K."/>
            <person name="Andreopoulos B."/>
            <person name="Lipzen A."/>
            <person name="Chen C."/>
            <person name="Yan M."/>
            <person name="Daum C."/>
            <person name="Ng V."/>
            <person name="Clum A."/>
            <person name="Steindorff A."/>
            <person name="Ohm R.A."/>
            <person name="Martin F."/>
            <person name="Silar P."/>
            <person name="Natvig D.O."/>
            <person name="Lalanne C."/>
            <person name="Gautier V."/>
            <person name="Ament-Velasquez S.L."/>
            <person name="Kruys A."/>
            <person name="Hutchinson M.I."/>
            <person name="Powell A.J."/>
            <person name="Barry K."/>
            <person name="Miller A.N."/>
            <person name="Grigoriev I.V."/>
            <person name="Debuchy R."/>
            <person name="Gladieux P."/>
            <person name="Hiltunen Thoren M."/>
            <person name="Johannesson H."/>
        </authorList>
    </citation>
    <scope>NUCLEOTIDE SEQUENCE</scope>
    <source>
        <strain evidence="9">CBS 123565</strain>
    </source>
</reference>
<evidence type="ECO:0000259" key="8">
    <source>
        <dbReference type="Pfam" id="PF02229"/>
    </source>
</evidence>
<feature type="compositionally biased region" description="Acidic residues" evidence="7">
    <location>
        <begin position="150"/>
        <end position="162"/>
    </location>
</feature>
<dbReference type="InterPro" id="IPR009044">
    <property type="entry name" value="ssDNA-bd_transcriptional_reg"/>
</dbReference>
<comment type="similarity">
    <text evidence="2">Belongs to the transcriptional coactivator PC4 family.</text>
</comment>
<keyword evidence="4" id="KW-0238">DNA-binding</keyword>
<feature type="domain" description="Transcriptional coactivator p15 (PC4) C-terminal" evidence="8">
    <location>
        <begin position="52"/>
        <end position="103"/>
    </location>
</feature>
<organism evidence="9 10">
    <name type="scientific">Trichocladium antarcticum</name>
    <dbReference type="NCBI Taxonomy" id="1450529"/>
    <lineage>
        <taxon>Eukaryota</taxon>
        <taxon>Fungi</taxon>
        <taxon>Dikarya</taxon>
        <taxon>Ascomycota</taxon>
        <taxon>Pezizomycotina</taxon>
        <taxon>Sordariomycetes</taxon>
        <taxon>Sordariomycetidae</taxon>
        <taxon>Sordariales</taxon>
        <taxon>Chaetomiaceae</taxon>
        <taxon>Trichocladium</taxon>
    </lineage>
</organism>
<evidence type="ECO:0000256" key="2">
    <source>
        <dbReference type="ARBA" id="ARBA00009001"/>
    </source>
</evidence>
<gene>
    <name evidence="9" type="ORF">BT67DRAFT_444943</name>
</gene>